<proteinExistence type="predicted"/>
<dbReference type="CDD" id="cd03801">
    <property type="entry name" value="GT4_PimA-like"/>
    <property type="match status" value="1"/>
</dbReference>
<dbReference type="EMBL" id="PSNW01000001">
    <property type="protein sequence ID" value="PPE75636.1"/>
    <property type="molecule type" value="Genomic_DNA"/>
</dbReference>
<accession>A0A2S5TKX1</accession>
<gene>
    <name evidence="3" type="ORF">C3942_01710</name>
</gene>
<sequence length="363" mass="40326">MKMRVLHIICFTGNSGLTDYALSLHRELSTRFSSTLLTNRNFPGNESGVHKFFGRTRNYPLSLPSFLLRELFWRRPEVLVFQSWLKFPLLESVAVRCLRLGGGKLVLTVHDTLPHYPKPWSRLSVRSYFSAFDGLVVHSQVSADTVRKLGYNGKISIIPHGSYSLFNKGRLGRDEARAKLGIAEDIFVVLFFGHVDERKGCVEFVHAARVFSPAEAVFIVAGSPDFGAIAAREFRKEVLAPSVKAMLGRVPQDEVETLFRAADLVALPYREGSTSGVFKLAVEFGVPVVCTDVGDLGDAVRQGTAFGIPAGPDIASNLSRAIRRMIDEPQLRAVYAARMVEERTRTSWTVVGEQYASFINSIL</sequence>
<organism evidence="3 4">
    <name type="scientific">Solimonas fluminis</name>
    <dbReference type="NCBI Taxonomy" id="2086571"/>
    <lineage>
        <taxon>Bacteria</taxon>
        <taxon>Pseudomonadati</taxon>
        <taxon>Pseudomonadota</taxon>
        <taxon>Gammaproteobacteria</taxon>
        <taxon>Nevskiales</taxon>
        <taxon>Nevskiaceae</taxon>
        <taxon>Solimonas</taxon>
    </lineage>
</organism>
<evidence type="ECO:0000313" key="4">
    <source>
        <dbReference type="Proteomes" id="UP000238220"/>
    </source>
</evidence>
<evidence type="ECO:0000256" key="1">
    <source>
        <dbReference type="ARBA" id="ARBA00022679"/>
    </source>
</evidence>
<evidence type="ECO:0000313" key="3">
    <source>
        <dbReference type="EMBL" id="PPE75636.1"/>
    </source>
</evidence>
<dbReference type="Gene3D" id="3.40.50.2000">
    <property type="entry name" value="Glycogen Phosphorylase B"/>
    <property type="match status" value="2"/>
</dbReference>
<dbReference type="Proteomes" id="UP000238220">
    <property type="component" value="Unassembled WGS sequence"/>
</dbReference>
<dbReference type="Pfam" id="PF13439">
    <property type="entry name" value="Glyco_transf_4"/>
    <property type="match status" value="1"/>
</dbReference>
<dbReference type="PANTHER" id="PTHR46401:SF2">
    <property type="entry name" value="GLYCOSYLTRANSFERASE WBBK-RELATED"/>
    <property type="match status" value="1"/>
</dbReference>
<dbReference type="RefSeq" id="WP_104228602.1">
    <property type="nucleotide sequence ID" value="NZ_PSNW01000001.1"/>
</dbReference>
<dbReference type="AlphaFoldDB" id="A0A2S5TKX1"/>
<evidence type="ECO:0000259" key="2">
    <source>
        <dbReference type="Pfam" id="PF13439"/>
    </source>
</evidence>
<protein>
    <recommendedName>
        <fullName evidence="2">Glycosyltransferase subfamily 4-like N-terminal domain-containing protein</fullName>
    </recommendedName>
</protein>
<dbReference type="SUPFAM" id="SSF53756">
    <property type="entry name" value="UDP-Glycosyltransferase/glycogen phosphorylase"/>
    <property type="match status" value="1"/>
</dbReference>
<dbReference type="Pfam" id="PF13692">
    <property type="entry name" value="Glyco_trans_1_4"/>
    <property type="match status" value="1"/>
</dbReference>
<dbReference type="InterPro" id="IPR028098">
    <property type="entry name" value="Glyco_trans_4-like_N"/>
</dbReference>
<name>A0A2S5TKX1_9GAMM</name>
<keyword evidence="4" id="KW-1185">Reference proteome</keyword>
<dbReference type="PANTHER" id="PTHR46401">
    <property type="entry name" value="GLYCOSYLTRANSFERASE WBBK-RELATED"/>
    <property type="match status" value="1"/>
</dbReference>
<reference evidence="3 4" key="1">
    <citation type="submission" date="2018-02" db="EMBL/GenBank/DDBJ databases">
        <title>Genome sequencing of Solimonas sp. HR-BB.</title>
        <authorList>
            <person name="Lee Y."/>
            <person name="Jeon C.O."/>
        </authorList>
    </citation>
    <scope>NUCLEOTIDE SEQUENCE [LARGE SCALE GENOMIC DNA]</scope>
    <source>
        <strain evidence="3 4">HR-BB</strain>
    </source>
</reference>
<keyword evidence="1" id="KW-0808">Transferase</keyword>
<dbReference type="GO" id="GO:0016757">
    <property type="term" value="F:glycosyltransferase activity"/>
    <property type="evidence" value="ECO:0007669"/>
    <property type="project" value="UniProtKB-ARBA"/>
</dbReference>
<comment type="caution">
    <text evidence="3">The sequence shown here is derived from an EMBL/GenBank/DDBJ whole genome shotgun (WGS) entry which is preliminary data.</text>
</comment>
<dbReference type="OrthoDB" id="9790710at2"/>
<feature type="domain" description="Glycosyltransferase subfamily 4-like N-terminal" evidence="2">
    <location>
        <begin position="16"/>
        <end position="161"/>
    </location>
</feature>